<dbReference type="CDD" id="cd03214">
    <property type="entry name" value="ABC_Iron-Siderophores_B12_Hemin"/>
    <property type="match status" value="1"/>
</dbReference>
<comment type="caution">
    <text evidence="8">The sequence shown here is derived from an EMBL/GenBank/DDBJ whole genome shotgun (WGS) entry which is preliminary data.</text>
</comment>
<evidence type="ECO:0000256" key="2">
    <source>
        <dbReference type="ARBA" id="ARBA00022448"/>
    </source>
</evidence>
<evidence type="ECO:0000256" key="3">
    <source>
        <dbReference type="ARBA" id="ARBA00022741"/>
    </source>
</evidence>
<dbReference type="InterPro" id="IPR027417">
    <property type="entry name" value="P-loop_NTPase"/>
</dbReference>
<reference evidence="8 9" key="1">
    <citation type="submission" date="2018-05" db="EMBL/GenBank/DDBJ databases">
        <title>Genomic Encyclopedia of Type Strains, Phase IV (KMG-IV): sequencing the most valuable type-strain genomes for metagenomic binning, comparative biology and taxonomic classification.</title>
        <authorList>
            <person name="Goeker M."/>
        </authorList>
    </citation>
    <scope>NUCLEOTIDE SEQUENCE [LARGE SCALE GENOMIC DNA]</scope>
    <source>
        <strain evidence="8 9">DSM 6462</strain>
    </source>
</reference>
<evidence type="ECO:0000313" key="9">
    <source>
        <dbReference type="Proteomes" id="UP000248021"/>
    </source>
</evidence>
<comment type="function">
    <text evidence="6">Part of the ABC transporter complex HmuTUV involved in hemin import. Responsible for energy coupling to the transport system.</text>
</comment>
<dbReference type="GO" id="GO:0016887">
    <property type="term" value="F:ATP hydrolysis activity"/>
    <property type="evidence" value="ECO:0007669"/>
    <property type="project" value="InterPro"/>
</dbReference>
<dbReference type="PROSITE" id="PS00211">
    <property type="entry name" value="ABC_TRANSPORTER_1"/>
    <property type="match status" value="1"/>
</dbReference>
<name>A0A2V3UEF0_9HYPH</name>
<dbReference type="InterPro" id="IPR003439">
    <property type="entry name" value="ABC_transporter-like_ATP-bd"/>
</dbReference>
<dbReference type="Proteomes" id="UP000248021">
    <property type="component" value="Unassembled WGS sequence"/>
</dbReference>
<dbReference type="GO" id="GO:0005524">
    <property type="term" value="F:ATP binding"/>
    <property type="evidence" value="ECO:0007669"/>
    <property type="project" value="UniProtKB-KW"/>
</dbReference>
<evidence type="ECO:0000259" key="7">
    <source>
        <dbReference type="PROSITE" id="PS50893"/>
    </source>
</evidence>
<feature type="domain" description="ABC transporter" evidence="7">
    <location>
        <begin position="5"/>
        <end position="246"/>
    </location>
</feature>
<dbReference type="OrthoDB" id="9810077at2"/>
<gene>
    <name evidence="8" type="ORF">C7450_10768</name>
</gene>
<proteinExistence type="inferred from homology"/>
<protein>
    <submittedName>
        <fullName evidence="8">Iron complex transport system ATP-binding protein</fullName>
    </submittedName>
</protein>
<keyword evidence="5" id="KW-1278">Translocase</keyword>
<keyword evidence="3" id="KW-0547">Nucleotide-binding</keyword>
<accession>A0A2V3UEF0</accession>
<dbReference type="SMART" id="SM00382">
    <property type="entry name" value="AAA"/>
    <property type="match status" value="1"/>
</dbReference>
<keyword evidence="4 8" id="KW-0067">ATP-binding</keyword>
<comment type="similarity">
    <text evidence="1">Belongs to the ABC transporter superfamily.</text>
</comment>
<dbReference type="NCBIfam" id="NF010068">
    <property type="entry name" value="PRK13548.1"/>
    <property type="match status" value="1"/>
</dbReference>
<evidence type="ECO:0000256" key="6">
    <source>
        <dbReference type="ARBA" id="ARBA00037066"/>
    </source>
</evidence>
<dbReference type="InterPro" id="IPR017871">
    <property type="entry name" value="ABC_transporter-like_CS"/>
</dbReference>
<keyword evidence="9" id="KW-1185">Reference proteome</keyword>
<keyword evidence="2" id="KW-0813">Transport</keyword>
<dbReference type="RefSeq" id="WP_110375661.1">
    <property type="nucleotide sequence ID" value="NZ_JAHBRY010000001.1"/>
</dbReference>
<sequence>MIPLVEARGIGFATRRTTILDDISLVLPPGRITVVLGPNGAGKSTLLRLLVGELAPTSGSIAYSGVPLRDLPHWQLAAKRAVLPQSGTLAFPFTVYEVVALGLDGAGSPVAGRSAQARIATALEQADVAHLAERQFPTLSGGEQQRVQFARVLCQLAAGRIHEPRQVLFLDEPVSGLDLEHQIAVLETARRLATEGAAVFAILHDLNLAAAYADELIVLKSGRQVAHGPPAEVLTDRLLAETFGVRLAIRAIPAAPMPFVLPQARQSAP</sequence>
<dbReference type="AlphaFoldDB" id="A0A2V3UEF0"/>
<dbReference type="PROSITE" id="PS50893">
    <property type="entry name" value="ABC_TRANSPORTER_2"/>
    <property type="match status" value="1"/>
</dbReference>
<dbReference type="Pfam" id="PF00005">
    <property type="entry name" value="ABC_tran"/>
    <property type="match status" value="1"/>
</dbReference>
<dbReference type="PANTHER" id="PTHR42794">
    <property type="entry name" value="HEMIN IMPORT ATP-BINDING PROTEIN HMUV"/>
    <property type="match status" value="1"/>
</dbReference>
<dbReference type="InterPro" id="IPR003593">
    <property type="entry name" value="AAA+_ATPase"/>
</dbReference>
<dbReference type="EMBL" id="QJJK01000007">
    <property type="protein sequence ID" value="PXW57030.1"/>
    <property type="molecule type" value="Genomic_DNA"/>
</dbReference>
<dbReference type="SUPFAM" id="SSF52540">
    <property type="entry name" value="P-loop containing nucleoside triphosphate hydrolases"/>
    <property type="match status" value="1"/>
</dbReference>
<dbReference type="PANTHER" id="PTHR42794:SF1">
    <property type="entry name" value="HEMIN IMPORT ATP-BINDING PROTEIN HMUV"/>
    <property type="match status" value="1"/>
</dbReference>
<organism evidence="8 9">
    <name type="scientific">Chelatococcus asaccharovorans</name>
    <dbReference type="NCBI Taxonomy" id="28210"/>
    <lineage>
        <taxon>Bacteria</taxon>
        <taxon>Pseudomonadati</taxon>
        <taxon>Pseudomonadota</taxon>
        <taxon>Alphaproteobacteria</taxon>
        <taxon>Hyphomicrobiales</taxon>
        <taxon>Chelatococcaceae</taxon>
        <taxon>Chelatococcus</taxon>
    </lineage>
</organism>
<evidence type="ECO:0000313" key="8">
    <source>
        <dbReference type="EMBL" id="PXW57030.1"/>
    </source>
</evidence>
<dbReference type="Gene3D" id="3.40.50.300">
    <property type="entry name" value="P-loop containing nucleotide triphosphate hydrolases"/>
    <property type="match status" value="1"/>
</dbReference>
<evidence type="ECO:0000256" key="5">
    <source>
        <dbReference type="ARBA" id="ARBA00022967"/>
    </source>
</evidence>
<evidence type="ECO:0000256" key="1">
    <source>
        <dbReference type="ARBA" id="ARBA00005417"/>
    </source>
</evidence>
<evidence type="ECO:0000256" key="4">
    <source>
        <dbReference type="ARBA" id="ARBA00022840"/>
    </source>
</evidence>